<proteinExistence type="predicted"/>
<name>G0MY80_CAEBE</name>
<dbReference type="Proteomes" id="UP000008068">
    <property type="component" value="Unassembled WGS sequence"/>
</dbReference>
<gene>
    <name evidence="1" type="ORF">CAEBREN_12438</name>
</gene>
<dbReference type="InParanoid" id="G0MY80"/>
<organism evidence="2">
    <name type="scientific">Caenorhabditis brenneri</name>
    <name type="common">Nematode worm</name>
    <dbReference type="NCBI Taxonomy" id="135651"/>
    <lineage>
        <taxon>Eukaryota</taxon>
        <taxon>Metazoa</taxon>
        <taxon>Ecdysozoa</taxon>
        <taxon>Nematoda</taxon>
        <taxon>Chromadorea</taxon>
        <taxon>Rhabditida</taxon>
        <taxon>Rhabditina</taxon>
        <taxon>Rhabditomorpha</taxon>
        <taxon>Rhabditoidea</taxon>
        <taxon>Rhabditidae</taxon>
        <taxon>Peloderinae</taxon>
        <taxon>Caenorhabditis</taxon>
    </lineage>
</organism>
<accession>G0MY80</accession>
<dbReference type="HOGENOM" id="CLU_2499893_0_0_1"/>
<dbReference type="EMBL" id="GL379820">
    <property type="protein sequence ID" value="EGT47598.1"/>
    <property type="molecule type" value="Genomic_DNA"/>
</dbReference>
<evidence type="ECO:0000313" key="1">
    <source>
        <dbReference type="EMBL" id="EGT47598.1"/>
    </source>
</evidence>
<sequence>MPALPDRLNLDPEDLRSYTDLLNVVIFFRIDLANRGYHAGEDVDLVNEMRRILQMIVMIGRRIYNEDDQEDLELYIEEWHEIFEEI</sequence>
<keyword evidence="2" id="KW-1185">Reference proteome</keyword>
<protein>
    <submittedName>
        <fullName evidence="1">Uncharacterized protein</fullName>
    </submittedName>
</protein>
<dbReference type="AlphaFoldDB" id="G0MY80"/>
<evidence type="ECO:0000313" key="2">
    <source>
        <dbReference type="Proteomes" id="UP000008068"/>
    </source>
</evidence>
<reference evidence="2" key="1">
    <citation type="submission" date="2011-07" db="EMBL/GenBank/DDBJ databases">
        <authorList>
            <consortium name="Caenorhabditis brenneri Sequencing and Analysis Consortium"/>
            <person name="Wilson R.K."/>
        </authorList>
    </citation>
    <scope>NUCLEOTIDE SEQUENCE [LARGE SCALE GENOMIC DNA]</scope>
    <source>
        <strain evidence="2">PB2801</strain>
    </source>
</reference>